<dbReference type="Proteomes" id="UP000887580">
    <property type="component" value="Unplaced"/>
</dbReference>
<protein>
    <submittedName>
        <fullName evidence="2">Uncharacterized protein</fullName>
    </submittedName>
</protein>
<proteinExistence type="predicted"/>
<dbReference type="WBParaSite" id="PS1159_v2.g3653.t1">
    <property type="protein sequence ID" value="PS1159_v2.g3653.t1"/>
    <property type="gene ID" value="PS1159_v2.g3653"/>
</dbReference>
<sequence length="126" mass="14868">MKGIEYHLPLICSKSPAFGFYADYKELIKEKPENFLMPWIKDLFIFPDVELFAFTAESVEHFVKCILEIFPNIEKLYIQFEPFTFKSAYGIMKVLEPNLFQSIPIYVKGYIEMDLCLEEMESLDEV</sequence>
<evidence type="ECO:0000313" key="1">
    <source>
        <dbReference type="Proteomes" id="UP000887580"/>
    </source>
</evidence>
<evidence type="ECO:0000313" key="2">
    <source>
        <dbReference type="WBParaSite" id="PS1159_v2.g3653.t1"/>
    </source>
</evidence>
<organism evidence="1 2">
    <name type="scientific">Panagrolaimus sp. PS1159</name>
    <dbReference type="NCBI Taxonomy" id="55785"/>
    <lineage>
        <taxon>Eukaryota</taxon>
        <taxon>Metazoa</taxon>
        <taxon>Ecdysozoa</taxon>
        <taxon>Nematoda</taxon>
        <taxon>Chromadorea</taxon>
        <taxon>Rhabditida</taxon>
        <taxon>Tylenchina</taxon>
        <taxon>Panagrolaimomorpha</taxon>
        <taxon>Panagrolaimoidea</taxon>
        <taxon>Panagrolaimidae</taxon>
        <taxon>Panagrolaimus</taxon>
    </lineage>
</organism>
<name>A0AC35GBL3_9BILA</name>
<accession>A0AC35GBL3</accession>
<reference evidence="2" key="1">
    <citation type="submission" date="2022-11" db="UniProtKB">
        <authorList>
            <consortium name="WormBaseParasite"/>
        </authorList>
    </citation>
    <scope>IDENTIFICATION</scope>
</reference>